<gene>
    <name evidence="2" type="ORF">MAR_035845</name>
</gene>
<sequence length="375" mass="41919">MYLIVEFQSNEIALVPKEWMVASGREVRYPPYKTDLRIRKAARSREPPSENWTYEQVKKILYQDEDYEKVSLRMKKAEETSDLATSDEERSKRKRKPAKKLYESDSDSDLSDDNEGPKRKPASSSALTSDSPGSQSLFAATRCTYTPPPLPSLRMSAVSSPSVSHRPPQATPRPVAGGCSSTPVRPVQAPLAHSIGTGAVTQILTILEEMREEQRGIKRLLNQLVLQGGPVPDNMNALPEGISFPVSSLEAMRALEELLQDANNATAVARYMYTIGGVDIREMVDRFMKETLTNNVAKMYNMKGLKGKQKFGDLSLLKILFRCVQRNPATHQSTLKDVELEVSKWLTGSRDRDGGRTNRRKRPTQGNSSDNAEEN</sequence>
<dbReference type="PANTHER" id="PTHR34153">
    <property type="entry name" value="SI:CH211-262H13.3-RELATED-RELATED"/>
    <property type="match status" value="1"/>
</dbReference>
<evidence type="ECO:0000256" key="1">
    <source>
        <dbReference type="SAM" id="MobiDB-lite"/>
    </source>
</evidence>
<keyword evidence="3" id="KW-1185">Reference proteome</keyword>
<protein>
    <recommendedName>
        <fullName evidence="4">DUF4806 domain-containing protein</fullName>
    </recommendedName>
</protein>
<proteinExistence type="predicted"/>
<reference evidence="2" key="1">
    <citation type="submission" date="2022-11" db="EMBL/GenBank/DDBJ databases">
        <title>Centuries of genome instability and evolution in soft-shell clam transmissible cancer (bioRxiv).</title>
        <authorList>
            <person name="Hart S.F.M."/>
            <person name="Yonemitsu M.A."/>
            <person name="Giersch R.M."/>
            <person name="Beal B.F."/>
            <person name="Arriagada G."/>
            <person name="Davis B.W."/>
            <person name="Ostrander E.A."/>
            <person name="Goff S.P."/>
            <person name="Metzger M.J."/>
        </authorList>
    </citation>
    <scope>NUCLEOTIDE SEQUENCE</scope>
    <source>
        <strain evidence="2">MELC-2E11</strain>
        <tissue evidence="2">Siphon/mantle</tissue>
    </source>
</reference>
<feature type="compositionally biased region" description="Polar residues" evidence="1">
    <location>
        <begin position="122"/>
        <end position="135"/>
    </location>
</feature>
<feature type="compositionally biased region" description="Polar residues" evidence="1">
    <location>
        <begin position="364"/>
        <end position="375"/>
    </location>
</feature>
<accession>A0ABY7ENV5</accession>
<evidence type="ECO:0000313" key="3">
    <source>
        <dbReference type="Proteomes" id="UP001164746"/>
    </source>
</evidence>
<name>A0ABY7ENV5_MYAAR</name>
<dbReference type="EMBL" id="CP111018">
    <property type="protein sequence ID" value="WAR10769.1"/>
    <property type="molecule type" value="Genomic_DNA"/>
</dbReference>
<feature type="region of interest" description="Disordered" evidence="1">
    <location>
        <begin position="76"/>
        <end position="135"/>
    </location>
</feature>
<dbReference type="Proteomes" id="UP001164746">
    <property type="component" value="Chromosome 7"/>
</dbReference>
<evidence type="ECO:0008006" key="4">
    <source>
        <dbReference type="Google" id="ProtNLM"/>
    </source>
</evidence>
<feature type="compositionally biased region" description="Acidic residues" evidence="1">
    <location>
        <begin position="104"/>
        <end position="114"/>
    </location>
</feature>
<dbReference type="PANTHER" id="PTHR34153:SF2">
    <property type="entry name" value="SI:CH211-262H13.3-RELATED"/>
    <property type="match status" value="1"/>
</dbReference>
<evidence type="ECO:0000313" key="2">
    <source>
        <dbReference type="EMBL" id="WAR10769.1"/>
    </source>
</evidence>
<organism evidence="2 3">
    <name type="scientific">Mya arenaria</name>
    <name type="common">Soft-shell clam</name>
    <dbReference type="NCBI Taxonomy" id="6604"/>
    <lineage>
        <taxon>Eukaryota</taxon>
        <taxon>Metazoa</taxon>
        <taxon>Spiralia</taxon>
        <taxon>Lophotrochozoa</taxon>
        <taxon>Mollusca</taxon>
        <taxon>Bivalvia</taxon>
        <taxon>Autobranchia</taxon>
        <taxon>Heteroconchia</taxon>
        <taxon>Euheterodonta</taxon>
        <taxon>Imparidentia</taxon>
        <taxon>Neoheterodontei</taxon>
        <taxon>Myida</taxon>
        <taxon>Myoidea</taxon>
        <taxon>Myidae</taxon>
        <taxon>Mya</taxon>
    </lineage>
</organism>
<feature type="region of interest" description="Disordered" evidence="1">
    <location>
        <begin position="150"/>
        <end position="184"/>
    </location>
</feature>
<feature type="region of interest" description="Disordered" evidence="1">
    <location>
        <begin position="347"/>
        <end position="375"/>
    </location>
</feature>